<sequence>MLQVAIWCLIMATYFIGSAELGPSYAI</sequence>
<name>A0A0A9HQ30_ARUDO</name>
<protein>
    <submittedName>
        <fullName evidence="1">Uncharacterized protein</fullName>
    </submittedName>
</protein>
<organism evidence="1">
    <name type="scientific">Arundo donax</name>
    <name type="common">Giant reed</name>
    <name type="synonym">Donax arundinaceus</name>
    <dbReference type="NCBI Taxonomy" id="35708"/>
    <lineage>
        <taxon>Eukaryota</taxon>
        <taxon>Viridiplantae</taxon>
        <taxon>Streptophyta</taxon>
        <taxon>Embryophyta</taxon>
        <taxon>Tracheophyta</taxon>
        <taxon>Spermatophyta</taxon>
        <taxon>Magnoliopsida</taxon>
        <taxon>Liliopsida</taxon>
        <taxon>Poales</taxon>
        <taxon>Poaceae</taxon>
        <taxon>PACMAD clade</taxon>
        <taxon>Arundinoideae</taxon>
        <taxon>Arundineae</taxon>
        <taxon>Arundo</taxon>
    </lineage>
</organism>
<evidence type="ECO:0000313" key="1">
    <source>
        <dbReference type="EMBL" id="JAE36991.1"/>
    </source>
</evidence>
<dbReference type="EMBL" id="GBRH01160905">
    <property type="protein sequence ID" value="JAE36991.1"/>
    <property type="molecule type" value="Transcribed_RNA"/>
</dbReference>
<dbReference type="AlphaFoldDB" id="A0A0A9HQ30"/>
<reference evidence="1" key="1">
    <citation type="submission" date="2014-09" db="EMBL/GenBank/DDBJ databases">
        <authorList>
            <person name="Magalhaes I.L.F."/>
            <person name="Oliveira U."/>
            <person name="Santos F.R."/>
            <person name="Vidigal T.H.D.A."/>
            <person name="Brescovit A.D."/>
            <person name="Santos A.J."/>
        </authorList>
    </citation>
    <scope>NUCLEOTIDE SEQUENCE</scope>
    <source>
        <tissue evidence="1">Shoot tissue taken approximately 20 cm above the soil surface</tissue>
    </source>
</reference>
<accession>A0A0A9HQ30</accession>
<reference evidence="1" key="2">
    <citation type="journal article" date="2015" name="Data Brief">
        <title>Shoot transcriptome of the giant reed, Arundo donax.</title>
        <authorList>
            <person name="Barrero R.A."/>
            <person name="Guerrero F.D."/>
            <person name="Moolhuijzen P."/>
            <person name="Goolsby J.A."/>
            <person name="Tidwell J."/>
            <person name="Bellgard S.E."/>
            <person name="Bellgard M.I."/>
        </authorList>
    </citation>
    <scope>NUCLEOTIDE SEQUENCE</scope>
    <source>
        <tissue evidence="1">Shoot tissue taken approximately 20 cm above the soil surface</tissue>
    </source>
</reference>
<proteinExistence type="predicted"/>